<dbReference type="RefSeq" id="WP_202955263.1">
    <property type="nucleotide sequence ID" value="NZ_JAPCID010000017.1"/>
</dbReference>
<gene>
    <name evidence="5" type="ORF">OJ962_13855</name>
</gene>
<dbReference type="PANTHER" id="PTHR43537:SF5">
    <property type="entry name" value="UXU OPERON TRANSCRIPTIONAL REGULATOR"/>
    <property type="match status" value="1"/>
</dbReference>
<dbReference type="InterPro" id="IPR008920">
    <property type="entry name" value="TF_FadR/GntR_C"/>
</dbReference>
<dbReference type="Pfam" id="PF00392">
    <property type="entry name" value="GntR"/>
    <property type="match status" value="1"/>
</dbReference>
<protein>
    <submittedName>
        <fullName evidence="5">GntR family transcriptional regulator</fullName>
    </submittedName>
</protein>
<keyword evidence="2" id="KW-0238">DNA-binding</keyword>
<keyword evidence="3" id="KW-0804">Transcription</keyword>
<dbReference type="SMART" id="SM00895">
    <property type="entry name" value="FCD"/>
    <property type="match status" value="1"/>
</dbReference>
<sequence>MSETRASRSFDDVVEQLREAIYSGRIRPGQRLPVERQLSEELGVGRPTLREALRALEAVGLIEVRPGKGGGSYAAAPPASTVGEALAAVVNLRGASLEDLAEYRLDFESENAAWAARRANADDIAELRALVSEAKAAAGDPETLAAVVEVDVRWHEALARATKNRLRIGIALGIHEAVLRRHRAATRPHTVELVPTVPGDMAAITQAVADGDAEAARRLMRAHLESWNRRGLGDIGMTEAVEHAQ</sequence>
<proteinExistence type="predicted"/>
<evidence type="ECO:0000313" key="5">
    <source>
        <dbReference type="EMBL" id="MDA0138582.1"/>
    </source>
</evidence>
<evidence type="ECO:0000256" key="3">
    <source>
        <dbReference type="ARBA" id="ARBA00023163"/>
    </source>
</evidence>
<dbReference type="Pfam" id="PF07729">
    <property type="entry name" value="FCD"/>
    <property type="match status" value="1"/>
</dbReference>
<organism evidence="5 6">
    <name type="scientific">Solirubrobacter deserti</name>
    <dbReference type="NCBI Taxonomy" id="2282478"/>
    <lineage>
        <taxon>Bacteria</taxon>
        <taxon>Bacillati</taxon>
        <taxon>Actinomycetota</taxon>
        <taxon>Thermoleophilia</taxon>
        <taxon>Solirubrobacterales</taxon>
        <taxon>Solirubrobacteraceae</taxon>
        <taxon>Solirubrobacter</taxon>
    </lineage>
</organism>
<keyword evidence="6" id="KW-1185">Reference proteome</keyword>
<dbReference type="PRINTS" id="PR00035">
    <property type="entry name" value="HTHGNTR"/>
</dbReference>
<evidence type="ECO:0000313" key="6">
    <source>
        <dbReference type="Proteomes" id="UP001147700"/>
    </source>
</evidence>
<dbReference type="CDD" id="cd07377">
    <property type="entry name" value="WHTH_GntR"/>
    <property type="match status" value="1"/>
</dbReference>
<evidence type="ECO:0000259" key="4">
    <source>
        <dbReference type="PROSITE" id="PS50949"/>
    </source>
</evidence>
<dbReference type="InterPro" id="IPR000524">
    <property type="entry name" value="Tscrpt_reg_HTH_GntR"/>
</dbReference>
<dbReference type="Proteomes" id="UP001147700">
    <property type="component" value="Unassembled WGS sequence"/>
</dbReference>
<dbReference type="SUPFAM" id="SSF46785">
    <property type="entry name" value="Winged helix' DNA-binding domain"/>
    <property type="match status" value="1"/>
</dbReference>
<comment type="caution">
    <text evidence="5">The sequence shown here is derived from an EMBL/GenBank/DDBJ whole genome shotgun (WGS) entry which is preliminary data.</text>
</comment>
<feature type="domain" description="HTH gntR-type" evidence="4">
    <location>
        <begin position="7"/>
        <end position="77"/>
    </location>
</feature>
<dbReference type="SMART" id="SM00345">
    <property type="entry name" value="HTH_GNTR"/>
    <property type="match status" value="1"/>
</dbReference>
<accession>A0ABT4RJ51</accession>
<evidence type="ECO:0000256" key="2">
    <source>
        <dbReference type="ARBA" id="ARBA00023125"/>
    </source>
</evidence>
<dbReference type="SUPFAM" id="SSF48008">
    <property type="entry name" value="GntR ligand-binding domain-like"/>
    <property type="match status" value="1"/>
</dbReference>
<dbReference type="PANTHER" id="PTHR43537">
    <property type="entry name" value="TRANSCRIPTIONAL REGULATOR, GNTR FAMILY"/>
    <property type="match status" value="1"/>
</dbReference>
<dbReference type="InterPro" id="IPR036388">
    <property type="entry name" value="WH-like_DNA-bd_sf"/>
</dbReference>
<evidence type="ECO:0000256" key="1">
    <source>
        <dbReference type="ARBA" id="ARBA00023015"/>
    </source>
</evidence>
<dbReference type="InterPro" id="IPR011711">
    <property type="entry name" value="GntR_C"/>
</dbReference>
<name>A0ABT4RJ51_9ACTN</name>
<reference evidence="5" key="1">
    <citation type="submission" date="2022-10" db="EMBL/GenBank/DDBJ databases">
        <title>The WGS of Solirubrobacter sp. CPCC 204708.</title>
        <authorList>
            <person name="Jiang Z."/>
        </authorList>
    </citation>
    <scope>NUCLEOTIDE SEQUENCE</scope>
    <source>
        <strain evidence="5">CPCC 204708</strain>
    </source>
</reference>
<dbReference type="Gene3D" id="1.10.10.10">
    <property type="entry name" value="Winged helix-like DNA-binding domain superfamily/Winged helix DNA-binding domain"/>
    <property type="match status" value="1"/>
</dbReference>
<dbReference type="EMBL" id="JAPCID010000017">
    <property type="protein sequence ID" value="MDA0138582.1"/>
    <property type="molecule type" value="Genomic_DNA"/>
</dbReference>
<dbReference type="PROSITE" id="PS50949">
    <property type="entry name" value="HTH_GNTR"/>
    <property type="match status" value="1"/>
</dbReference>
<dbReference type="InterPro" id="IPR036390">
    <property type="entry name" value="WH_DNA-bd_sf"/>
</dbReference>
<keyword evidence="1" id="KW-0805">Transcription regulation</keyword>
<dbReference type="Gene3D" id="1.20.120.530">
    <property type="entry name" value="GntR ligand-binding domain-like"/>
    <property type="match status" value="1"/>
</dbReference>